<feature type="transmembrane region" description="Helical" evidence="1">
    <location>
        <begin position="6"/>
        <end position="26"/>
    </location>
</feature>
<evidence type="ECO:0000313" key="2">
    <source>
        <dbReference type="EMBL" id="SFV75506.1"/>
    </source>
</evidence>
<keyword evidence="1" id="KW-1133">Transmembrane helix</keyword>
<protein>
    <submittedName>
        <fullName evidence="2">Uncharacterized protein</fullName>
    </submittedName>
</protein>
<dbReference type="InterPro" id="IPR045584">
    <property type="entry name" value="Pilin-like"/>
</dbReference>
<accession>A0A1W1D515</accession>
<sequence>MKKGFTLIELLIVVIIIGVVYSLALTNIKQATKPTKAPTLQTLKSYLLSLSYKKEAKLLCLDECRECDVFLDGKKIKKLHPLFENFIDDSVNTYQYDPILGFQKVEPGVYFNNEGVEENVCFSYKIDKTGVGDQIFVEFQEKVYDFTTYFTPTQTYDSLADVSEAKENLYQEVLR</sequence>
<dbReference type="InterPro" id="IPR012902">
    <property type="entry name" value="N_methyl_site"/>
</dbReference>
<evidence type="ECO:0000256" key="1">
    <source>
        <dbReference type="SAM" id="Phobius"/>
    </source>
</evidence>
<keyword evidence="1" id="KW-0472">Membrane</keyword>
<organism evidence="2">
    <name type="scientific">hydrothermal vent metagenome</name>
    <dbReference type="NCBI Taxonomy" id="652676"/>
    <lineage>
        <taxon>unclassified sequences</taxon>
        <taxon>metagenomes</taxon>
        <taxon>ecological metagenomes</taxon>
    </lineage>
</organism>
<reference evidence="2" key="1">
    <citation type="submission" date="2016-10" db="EMBL/GenBank/DDBJ databases">
        <authorList>
            <person name="de Groot N.N."/>
        </authorList>
    </citation>
    <scope>NUCLEOTIDE SEQUENCE</scope>
</reference>
<dbReference type="SUPFAM" id="SSF54523">
    <property type="entry name" value="Pili subunits"/>
    <property type="match status" value="1"/>
</dbReference>
<dbReference type="NCBIfam" id="TIGR02532">
    <property type="entry name" value="IV_pilin_GFxxxE"/>
    <property type="match status" value="1"/>
</dbReference>
<keyword evidence="1" id="KW-0812">Transmembrane</keyword>
<dbReference type="AlphaFoldDB" id="A0A1W1D515"/>
<name>A0A1W1D515_9ZZZZ</name>
<proteinExistence type="predicted"/>
<gene>
    <name evidence="2" type="ORF">MNB_SM-3-61</name>
</gene>
<dbReference type="Gene3D" id="3.30.700.10">
    <property type="entry name" value="Glycoprotein, Type 4 Pilin"/>
    <property type="match status" value="1"/>
</dbReference>
<dbReference type="Pfam" id="PF07963">
    <property type="entry name" value="N_methyl"/>
    <property type="match status" value="1"/>
</dbReference>
<dbReference type="EMBL" id="FPHP01000042">
    <property type="protein sequence ID" value="SFV75506.1"/>
    <property type="molecule type" value="Genomic_DNA"/>
</dbReference>